<dbReference type="EMBL" id="CH408053">
    <property type="protein sequence ID" value="EDV09034.1"/>
    <property type="molecule type" value="Genomic_DNA"/>
</dbReference>
<reference evidence="1" key="2">
    <citation type="submission" date="2005-07" db="EMBL/GenBank/DDBJ databases">
        <title>Annotation of the Saccharomyces cerevisiae RM11-1a Genome.</title>
        <authorList>
            <consortium name="The Broad Institute Genome Sequencing Platform"/>
            <person name="Birren B."/>
            <person name="Lander E."/>
            <person name="Galagan J."/>
            <person name="Nusbaum C."/>
            <person name="Devon K."/>
            <person name="Cuomo C."/>
            <person name="Jaffe D."/>
            <person name="Butler J."/>
            <person name="Alvarez P."/>
            <person name="Gnerre S."/>
            <person name="Grabherr M."/>
            <person name="Kleber M."/>
            <person name="Mauceli E."/>
            <person name="Brockman W."/>
            <person name="MacCallum I.A."/>
            <person name="Rounsley S."/>
            <person name="Young S."/>
            <person name="LaButti K."/>
            <person name="Pushparaj V."/>
            <person name="DeCaprio D."/>
            <person name="Crawford M."/>
            <person name="Koehrsen M."/>
            <person name="Engels R."/>
            <person name="Montgomery P."/>
            <person name="Pearson M."/>
            <person name="Howarth C."/>
            <person name="Larson L."/>
            <person name="Luoma S."/>
            <person name="White J."/>
            <person name="O'Leary S."/>
            <person name="Kodira C."/>
            <person name="Zeng Q."/>
            <person name="Yandava C."/>
            <person name="Alvarado L."/>
            <person name="Pratt S."/>
            <person name="Kruglyak L."/>
        </authorList>
    </citation>
    <scope>NUCLEOTIDE SEQUENCE</scope>
    <source>
        <strain evidence="1">RM11-1a</strain>
    </source>
</reference>
<evidence type="ECO:0000313" key="2">
    <source>
        <dbReference type="Proteomes" id="UP000008335"/>
    </source>
</evidence>
<keyword evidence="2" id="KW-1185">Reference proteome</keyword>
<accession>B3LSA3</accession>
<evidence type="ECO:0000313" key="1">
    <source>
        <dbReference type="EMBL" id="EDV09034.1"/>
    </source>
</evidence>
<gene>
    <name evidence="1" type="ORF">SCRG_04688</name>
</gene>
<dbReference type="HOGENOM" id="CLU_221666_0_0_1"/>
<organism evidence="1 2">
    <name type="scientific">Saccharomyces cerevisiae (strain RM11-1a)</name>
    <name type="common">Baker's yeast</name>
    <dbReference type="NCBI Taxonomy" id="285006"/>
    <lineage>
        <taxon>Eukaryota</taxon>
        <taxon>Fungi</taxon>
        <taxon>Dikarya</taxon>
        <taxon>Ascomycota</taxon>
        <taxon>Saccharomycotina</taxon>
        <taxon>Saccharomycetes</taxon>
        <taxon>Saccharomycetales</taxon>
        <taxon>Saccharomycetaceae</taxon>
        <taxon>Saccharomyces</taxon>
    </lineage>
</organism>
<name>B3LSA3_YEAS1</name>
<sequence length="27" mass="3228">MTAFASLREPLVLVNLKIKVHIYRMKR</sequence>
<proteinExistence type="predicted"/>
<protein>
    <submittedName>
        <fullName evidence="1">Uncharacterized protein</fullName>
    </submittedName>
</protein>
<dbReference type="Proteomes" id="UP000008335">
    <property type="component" value="Unassembled WGS sequence"/>
</dbReference>
<reference evidence="1" key="1">
    <citation type="submission" date="2005-03" db="EMBL/GenBank/DDBJ databases">
        <authorList>
            <person name="Giovannoni S.J."/>
            <person name="Cho J.-C."/>
            <person name="Ferriera S."/>
            <person name="Johnson J."/>
            <person name="Kravitz S."/>
            <person name="Halpern A."/>
            <person name="Remington K."/>
            <person name="Beeson K."/>
            <person name="Tran B."/>
            <person name="Rogers Y.-H."/>
            <person name="Friedman R."/>
            <person name="Venter J.C."/>
        </authorList>
    </citation>
    <scope>NUCLEOTIDE SEQUENCE</scope>
    <source>
        <strain evidence="1">RM11-1a</strain>
    </source>
</reference>
<dbReference type="AlphaFoldDB" id="B3LSA3"/>